<dbReference type="EMBL" id="SRJD01000026">
    <property type="protein sequence ID" value="TGA96343.1"/>
    <property type="molecule type" value="Genomic_DNA"/>
</dbReference>
<dbReference type="Proteomes" id="UP000298347">
    <property type="component" value="Unassembled WGS sequence"/>
</dbReference>
<keyword evidence="2" id="KW-1185">Reference proteome</keyword>
<comment type="caution">
    <text evidence="1">The sequence shown here is derived from an EMBL/GenBank/DDBJ whole genome shotgun (WGS) entry which is preliminary data.</text>
</comment>
<evidence type="ECO:0000313" key="2">
    <source>
        <dbReference type="Proteomes" id="UP000298347"/>
    </source>
</evidence>
<name>A0A4Z0GL24_9BACL</name>
<dbReference type="AlphaFoldDB" id="A0A4Z0GL24"/>
<dbReference type="InterPro" id="IPR058862">
    <property type="entry name" value="YgzA"/>
</dbReference>
<dbReference type="Pfam" id="PF25847">
    <property type="entry name" value="YgzA"/>
    <property type="match status" value="1"/>
</dbReference>
<gene>
    <name evidence="1" type="ORF">E4665_15880</name>
</gene>
<protein>
    <submittedName>
        <fullName evidence="1">Uncharacterized protein</fullName>
    </submittedName>
</protein>
<sequence length="179" mass="21092">MAANNFTQGICDELYNMISSGEVVYEVREKLKNVTAELEMGQINIAEFDHSAVIADKYGQLIYDYFLIALHRCGLTKINGHPDTEPQRMFRCDCCGRIYHYSESTCFTGNYFNEFDVRFAYGSPFDESYISFTLCEICLFNLLRQFKHQPTDDDGQNMVKQFDKYRKDYYRELENLERE</sequence>
<organism evidence="1 2">
    <name type="scientific">Sporolactobacillus shoreae</name>
    <dbReference type="NCBI Taxonomy" id="1465501"/>
    <lineage>
        <taxon>Bacteria</taxon>
        <taxon>Bacillati</taxon>
        <taxon>Bacillota</taxon>
        <taxon>Bacilli</taxon>
        <taxon>Bacillales</taxon>
        <taxon>Sporolactobacillaceae</taxon>
        <taxon>Sporolactobacillus</taxon>
    </lineage>
</organism>
<reference evidence="1 2" key="1">
    <citation type="journal article" date="2015" name="Int. J. Syst. Evol. Microbiol.">
        <title>Sporolactobacillus shoreae sp. nov. and Sporolactobacillus spathodeae sp. nov., two spore-forming lactic acid bacteria isolated from tree barks in Thailand.</title>
        <authorList>
            <person name="Thamacharoensuk T."/>
            <person name="Kitahara M."/>
            <person name="Ohkuma M."/>
            <person name="Thongchul N."/>
            <person name="Tanasupawat S."/>
        </authorList>
    </citation>
    <scope>NUCLEOTIDE SEQUENCE [LARGE SCALE GENOMIC DNA]</scope>
    <source>
        <strain evidence="1 2">BK92</strain>
    </source>
</reference>
<dbReference type="OrthoDB" id="2880387at2"/>
<accession>A0A4Z0GL24</accession>
<proteinExistence type="predicted"/>
<dbReference type="RefSeq" id="WP_135349782.1">
    <property type="nucleotide sequence ID" value="NZ_SRJD01000026.1"/>
</dbReference>
<evidence type="ECO:0000313" key="1">
    <source>
        <dbReference type="EMBL" id="TGA96343.1"/>
    </source>
</evidence>